<dbReference type="SUPFAM" id="SSF47090">
    <property type="entry name" value="PGBD-like"/>
    <property type="match status" value="1"/>
</dbReference>
<evidence type="ECO:0000313" key="3">
    <source>
        <dbReference type="EMBL" id="MCQ4079769.1"/>
    </source>
</evidence>
<dbReference type="InterPro" id="IPR002477">
    <property type="entry name" value="Peptidoglycan-bd-like"/>
</dbReference>
<accession>A0ABT1PQ14</accession>
<dbReference type="Gene3D" id="1.10.101.10">
    <property type="entry name" value="PGBD-like superfamily/PGBD"/>
    <property type="match status" value="1"/>
</dbReference>
<reference evidence="3" key="1">
    <citation type="submission" date="2022-06" db="EMBL/GenBank/DDBJ databases">
        <title>Draft genome sequence of Streptomyces sp. RB6PN25 isolated from peat swamp forest in Thailand.</title>
        <authorList>
            <person name="Duangmal K."/>
            <person name="Klaysubun C."/>
        </authorList>
    </citation>
    <scope>NUCLEOTIDE SEQUENCE</scope>
    <source>
        <strain evidence="3">RB6PN25</strain>
    </source>
</reference>
<evidence type="ECO:0000256" key="1">
    <source>
        <dbReference type="SAM" id="SignalP"/>
    </source>
</evidence>
<sequence>MGCKIRTVSAALMLSAVALSAAAGAARAEVGAPQIVEGDQGFGVYCVQVAADYFLDDSNYYATPDGSFGPQTLRVVERFQQQNSLVQDGGVGPLTGTRIWGSVQNHISHVEAGGGSVRTPWGVPLTDCCQVLPTTS</sequence>
<name>A0ABT1PQ14_9ACTN</name>
<evidence type="ECO:0000313" key="4">
    <source>
        <dbReference type="Proteomes" id="UP001057702"/>
    </source>
</evidence>
<dbReference type="InterPro" id="IPR036366">
    <property type="entry name" value="PGBDSf"/>
</dbReference>
<dbReference type="RefSeq" id="WP_255918635.1">
    <property type="nucleotide sequence ID" value="NZ_JANFNG010000002.1"/>
</dbReference>
<gene>
    <name evidence="3" type="ORF">NGB36_03960</name>
</gene>
<dbReference type="EMBL" id="JANFNG010000002">
    <property type="protein sequence ID" value="MCQ4079769.1"/>
    <property type="molecule type" value="Genomic_DNA"/>
</dbReference>
<dbReference type="Proteomes" id="UP001057702">
    <property type="component" value="Unassembled WGS sequence"/>
</dbReference>
<keyword evidence="1" id="KW-0732">Signal</keyword>
<feature type="signal peptide" evidence="1">
    <location>
        <begin position="1"/>
        <end position="25"/>
    </location>
</feature>
<protein>
    <submittedName>
        <fullName evidence="3">Peptidoglycan-binding protein</fullName>
    </submittedName>
</protein>
<comment type="caution">
    <text evidence="3">The sequence shown here is derived from an EMBL/GenBank/DDBJ whole genome shotgun (WGS) entry which is preliminary data.</text>
</comment>
<feature type="chain" id="PRO_5047135942" evidence="1">
    <location>
        <begin position="26"/>
        <end position="136"/>
    </location>
</feature>
<evidence type="ECO:0000259" key="2">
    <source>
        <dbReference type="Pfam" id="PF01471"/>
    </source>
</evidence>
<dbReference type="InterPro" id="IPR036365">
    <property type="entry name" value="PGBD-like_sf"/>
</dbReference>
<dbReference type="Pfam" id="PF01471">
    <property type="entry name" value="PG_binding_1"/>
    <property type="match status" value="1"/>
</dbReference>
<feature type="domain" description="Peptidoglycan binding-like" evidence="2">
    <location>
        <begin position="59"/>
        <end position="95"/>
    </location>
</feature>
<keyword evidence="4" id="KW-1185">Reference proteome</keyword>
<proteinExistence type="predicted"/>
<organism evidence="3 4">
    <name type="scientific">Streptomyces humicola</name>
    <dbReference type="NCBI Taxonomy" id="2953240"/>
    <lineage>
        <taxon>Bacteria</taxon>
        <taxon>Bacillati</taxon>
        <taxon>Actinomycetota</taxon>
        <taxon>Actinomycetes</taxon>
        <taxon>Kitasatosporales</taxon>
        <taxon>Streptomycetaceae</taxon>
        <taxon>Streptomyces</taxon>
    </lineage>
</organism>